<dbReference type="CDD" id="cd07033">
    <property type="entry name" value="TPP_PYR_DXS_TK_like"/>
    <property type="match status" value="1"/>
</dbReference>
<keyword evidence="8 13" id="KW-0786">Thiamine pyrophosphate</keyword>
<feature type="domain" description="Transketolase-like pyrimidine-binding" evidence="16">
    <location>
        <begin position="367"/>
        <end position="546"/>
    </location>
</feature>
<dbReference type="PANTHER" id="PTHR43522">
    <property type="entry name" value="TRANSKETOLASE"/>
    <property type="match status" value="1"/>
</dbReference>
<dbReference type="InterPro" id="IPR009014">
    <property type="entry name" value="Transketo_C/PFOR_II"/>
</dbReference>
<accession>A0A1Q5PNG1</accession>
<comment type="cofactor">
    <cofactor evidence="14">
        <name>Mg(2+)</name>
        <dbReference type="ChEBI" id="CHEBI:18420"/>
    </cofactor>
    <text evidence="14">Binds 1 Mg(2+) ion per subunit. Can also utilize other divalent metal cations, such as Ca(2+), Mn(2+) and Co(2+).</text>
</comment>
<evidence type="ECO:0000256" key="5">
    <source>
        <dbReference type="ARBA" id="ARBA00022679"/>
    </source>
</evidence>
<evidence type="ECO:0000313" key="18">
    <source>
        <dbReference type="Proteomes" id="UP000186785"/>
    </source>
</evidence>
<feature type="binding site" evidence="12">
    <location>
        <position position="31"/>
    </location>
    <ligand>
        <name>substrate</name>
    </ligand>
</feature>
<dbReference type="AlphaFoldDB" id="A0A1Q5PNG1"/>
<dbReference type="GO" id="GO:0000287">
    <property type="term" value="F:magnesium ion binding"/>
    <property type="evidence" value="ECO:0007669"/>
    <property type="project" value="UniProtKB-ARBA"/>
</dbReference>
<feature type="binding site" evidence="12">
    <location>
        <position position="370"/>
    </location>
    <ligand>
        <name>substrate</name>
    </ligand>
</feature>
<evidence type="ECO:0000256" key="8">
    <source>
        <dbReference type="ARBA" id="ARBA00023052"/>
    </source>
</evidence>
<dbReference type="EMBL" id="MQSV01000002">
    <property type="protein sequence ID" value="OKL49091.1"/>
    <property type="molecule type" value="Genomic_DNA"/>
</dbReference>
<protein>
    <recommendedName>
        <fullName evidence="4 10">Transketolase</fullName>
        <ecNumber evidence="3 10">2.2.1.1</ecNumber>
    </recommendedName>
</protein>
<feature type="binding site" evidence="12">
    <location>
        <position position="397"/>
    </location>
    <ligand>
        <name>substrate</name>
    </ligand>
</feature>
<name>A0A1Q5PNG1_9ACTO</name>
<proteinExistence type="inferred from homology"/>
<evidence type="ECO:0000256" key="15">
    <source>
        <dbReference type="PIRSR" id="PIRSR605478-5"/>
    </source>
</evidence>
<feature type="binding site" evidence="14">
    <location>
        <position position="193"/>
    </location>
    <ligand>
        <name>Mg(2+)</name>
        <dbReference type="ChEBI" id="CHEBI:18420"/>
    </ligand>
</feature>
<dbReference type="InterPro" id="IPR033247">
    <property type="entry name" value="Transketolase_fam"/>
</dbReference>
<feature type="binding site" evidence="13">
    <location>
        <position position="164"/>
    </location>
    <ligand>
        <name>thiamine diphosphate</name>
        <dbReference type="ChEBI" id="CHEBI:58937"/>
    </ligand>
</feature>
<evidence type="ECO:0000256" key="11">
    <source>
        <dbReference type="PIRSR" id="PIRSR605478-1"/>
    </source>
</evidence>
<evidence type="ECO:0000256" key="3">
    <source>
        <dbReference type="ARBA" id="ARBA00013152"/>
    </source>
</evidence>
<feature type="site" description="Important for catalytic activity" evidence="15">
    <location>
        <position position="276"/>
    </location>
</feature>
<dbReference type="STRING" id="1921764.BSR28_04030"/>
<evidence type="ECO:0000256" key="7">
    <source>
        <dbReference type="ARBA" id="ARBA00022842"/>
    </source>
</evidence>
<dbReference type="InterPro" id="IPR055152">
    <property type="entry name" value="Transketolase-like_C_2"/>
</dbReference>
<reference evidence="17 18" key="1">
    <citation type="submission" date="2016-11" db="EMBL/GenBank/DDBJ databases">
        <title>Actinomyces gypaetusis sp. nov. isolated from the vulture Gypaetus barbatus in Qinghai Tibet Plateau China.</title>
        <authorList>
            <person name="Meng X."/>
        </authorList>
    </citation>
    <scope>NUCLEOTIDE SEQUENCE [LARGE SCALE GENOMIC DNA]</scope>
    <source>
        <strain evidence="17 18">VUL4_2</strain>
    </source>
</reference>
<feature type="binding site" evidence="14">
    <location>
        <position position="195"/>
    </location>
    <ligand>
        <name>Mg(2+)</name>
        <dbReference type="ChEBI" id="CHEBI:18420"/>
    </ligand>
</feature>
<dbReference type="Gene3D" id="3.40.50.920">
    <property type="match status" value="1"/>
</dbReference>
<dbReference type="SUPFAM" id="SSF52922">
    <property type="entry name" value="TK C-terminal domain-like"/>
    <property type="match status" value="1"/>
</dbReference>
<evidence type="ECO:0000259" key="16">
    <source>
        <dbReference type="SMART" id="SM00861"/>
    </source>
</evidence>
<dbReference type="OrthoDB" id="8732661at2"/>
<dbReference type="FunFam" id="3.40.50.970:FF:000003">
    <property type="entry name" value="Transketolase"/>
    <property type="match status" value="1"/>
</dbReference>
<dbReference type="Pfam" id="PF22613">
    <property type="entry name" value="Transketolase_C_1"/>
    <property type="match status" value="1"/>
</dbReference>
<dbReference type="GO" id="GO:0006098">
    <property type="term" value="P:pentose-phosphate shunt"/>
    <property type="evidence" value="ECO:0007669"/>
    <property type="project" value="TreeGrafter"/>
</dbReference>
<dbReference type="NCBIfam" id="TIGR00232">
    <property type="entry name" value="tktlase_bact"/>
    <property type="match status" value="1"/>
</dbReference>
<comment type="caution">
    <text evidence="17">The sequence shown here is derived from an EMBL/GenBank/DDBJ whole genome shotgun (WGS) entry which is preliminary data.</text>
</comment>
<evidence type="ECO:0000256" key="6">
    <source>
        <dbReference type="ARBA" id="ARBA00022723"/>
    </source>
</evidence>
<feature type="binding site" evidence="13">
    <location>
        <position position="71"/>
    </location>
    <ligand>
        <name>thiamine diphosphate</name>
        <dbReference type="ChEBI" id="CHEBI:58937"/>
    </ligand>
</feature>
<evidence type="ECO:0000256" key="9">
    <source>
        <dbReference type="ARBA" id="ARBA00049473"/>
    </source>
</evidence>
<dbReference type="Gene3D" id="3.40.50.970">
    <property type="match status" value="2"/>
</dbReference>
<keyword evidence="18" id="KW-1185">Reference proteome</keyword>
<comment type="subunit">
    <text evidence="2">Homodimer.</text>
</comment>
<dbReference type="InterPro" id="IPR005478">
    <property type="entry name" value="Transketolase_bac-like"/>
</dbReference>
<dbReference type="Proteomes" id="UP000186785">
    <property type="component" value="Unassembled WGS sequence"/>
</dbReference>
<dbReference type="RefSeq" id="WP_073709081.1">
    <property type="nucleotide sequence ID" value="NZ_MQSV01000002.1"/>
</dbReference>
<feature type="binding site" evidence="13">
    <location>
        <begin position="119"/>
        <end position="121"/>
    </location>
    <ligand>
        <name>thiamine diphosphate</name>
        <dbReference type="ChEBI" id="CHEBI:58937"/>
    </ligand>
</feature>
<comment type="catalytic activity">
    <reaction evidence="9">
        <text>D-sedoheptulose 7-phosphate + D-glyceraldehyde 3-phosphate = aldehydo-D-ribose 5-phosphate + D-xylulose 5-phosphate</text>
        <dbReference type="Rhea" id="RHEA:10508"/>
        <dbReference type="ChEBI" id="CHEBI:57483"/>
        <dbReference type="ChEBI" id="CHEBI:57737"/>
        <dbReference type="ChEBI" id="CHEBI:58273"/>
        <dbReference type="ChEBI" id="CHEBI:59776"/>
        <dbReference type="EC" id="2.2.1.1"/>
    </reaction>
</comment>
<feature type="binding site" evidence="13">
    <location>
        <position position="276"/>
    </location>
    <ligand>
        <name>thiamine diphosphate</name>
        <dbReference type="ChEBI" id="CHEBI:58937"/>
    </ligand>
</feature>
<feature type="binding site" evidence="14">
    <location>
        <position position="163"/>
    </location>
    <ligand>
        <name>Mg(2+)</name>
        <dbReference type="ChEBI" id="CHEBI:18420"/>
    </ligand>
</feature>
<comment type="cofactor">
    <cofactor evidence="13">
        <name>thiamine diphosphate</name>
        <dbReference type="ChEBI" id="CHEBI:58937"/>
    </cofactor>
    <text evidence="13">Binds 1 thiamine pyrophosphate per subunit. During the reaction, the substrate forms a covalent intermediate with the cofactor.</text>
</comment>
<evidence type="ECO:0000256" key="14">
    <source>
        <dbReference type="PIRSR" id="PIRSR605478-4"/>
    </source>
</evidence>
<dbReference type="GO" id="GO:0004802">
    <property type="term" value="F:transketolase activity"/>
    <property type="evidence" value="ECO:0007669"/>
    <property type="project" value="UniProtKB-UniRule"/>
</dbReference>
<evidence type="ECO:0000256" key="4">
    <source>
        <dbReference type="ARBA" id="ARBA00016662"/>
    </source>
</evidence>
<evidence type="ECO:0000256" key="1">
    <source>
        <dbReference type="ARBA" id="ARBA00007131"/>
    </source>
</evidence>
<evidence type="ECO:0000256" key="2">
    <source>
        <dbReference type="ARBA" id="ARBA00011738"/>
    </source>
</evidence>
<feature type="active site" description="Proton donor" evidence="11">
    <location>
        <position position="433"/>
    </location>
</feature>
<sequence>MPFAWNERDDRAVTMLKALAADAVEEVGNGHPGTAISLAAVAYVVYRDHLRYDPKDPHWLGRDRFVLSIGHASLIQYSQLFLHGLGLEIDDLKHFRQAGSLTPGHPEVGHTDFVEISTGPLGSGIASAVGMAMAARRSSALLDPNTPNDESLFNHRVYVMMGDGDMQEGVTHEACALAGTQQLGNLIAIYDDNQISIEGGTSIAFTEDVQARFEAYGWHTQFVDFTAGPDGYFEDVEALHKALAAAEEVQDRPSLIRVRTIIGHPSPNKQNTGGIHGSKLGAEELAGLKEALGLNPEEHFFVDEEVLASVREDSAARGRELRAAWDERFATWQAENPEEAKLLERLLAKQLPEGFREALPTFDTKALATRAASGAVINALAPVVPELWGGSADLAGSNNTIMKGEASFFPESRSTKDFQGSIKGRNLHLGIREHGMGMILNGIALSNLFLPYGGTFLVFSDYMRGAVRLAALMELPVTYVFTHDSIGVGEDGPTHQPVEHLSALRAIPGLSVVRPADANETAEAWASALERRKPAVLALTRQNLPCPDRKAEGLAPASELAKGAYILRDLGEPQVVLMATGSEVQLALGAQEKLQEAGIGSRVVSAPCLEWFDEQPEDYRLSVLPKDLPKVAIEAGVDQSWYKYLEGNGTTVTMSSFGAPGAANVLFEKFGFTVDNVVAKAQELL</sequence>
<feature type="binding site" evidence="13">
    <location>
        <position position="193"/>
    </location>
    <ligand>
        <name>thiamine diphosphate</name>
        <dbReference type="ChEBI" id="CHEBI:58937"/>
    </ligand>
</feature>
<evidence type="ECO:0000256" key="12">
    <source>
        <dbReference type="PIRSR" id="PIRSR605478-2"/>
    </source>
</evidence>
<feature type="binding site" evidence="12">
    <location>
        <position position="491"/>
    </location>
    <ligand>
        <name>substrate</name>
    </ligand>
</feature>
<keyword evidence="7 14" id="KW-0460">Magnesium</keyword>
<feature type="binding site" evidence="12">
    <location>
        <position position="276"/>
    </location>
    <ligand>
        <name>substrate</name>
    </ligand>
</feature>
<keyword evidence="5" id="KW-0808">Transferase</keyword>
<gene>
    <name evidence="17" type="ORF">BSR29_04465</name>
</gene>
<dbReference type="InterPro" id="IPR005474">
    <property type="entry name" value="Transketolase_N"/>
</dbReference>
<dbReference type="SMART" id="SM00861">
    <property type="entry name" value="Transket_pyr"/>
    <property type="match status" value="1"/>
</dbReference>
<feature type="binding site" evidence="12">
    <location>
        <position position="483"/>
    </location>
    <ligand>
        <name>substrate</name>
    </ligand>
</feature>
<dbReference type="CDD" id="cd02012">
    <property type="entry name" value="TPP_TK"/>
    <property type="match status" value="1"/>
</dbReference>
<feature type="binding site" evidence="13">
    <location>
        <position position="459"/>
    </location>
    <ligand>
        <name>thiamine diphosphate</name>
        <dbReference type="ChEBI" id="CHEBI:58937"/>
    </ligand>
</feature>
<dbReference type="FunFam" id="3.40.50.920:FF:000003">
    <property type="entry name" value="Transketolase"/>
    <property type="match status" value="1"/>
</dbReference>
<evidence type="ECO:0000313" key="17">
    <source>
        <dbReference type="EMBL" id="OKL49091.1"/>
    </source>
</evidence>
<organism evidence="17 18">
    <name type="scientific">Boudabousia liubingyangii</name>
    <dbReference type="NCBI Taxonomy" id="1921764"/>
    <lineage>
        <taxon>Bacteria</taxon>
        <taxon>Bacillati</taxon>
        <taxon>Actinomycetota</taxon>
        <taxon>Actinomycetes</taxon>
        <taxon>Actinomycetales</taxon>
        <taxon>Actinomycetaceae</taxon>
        <taxon>Boudabousia</taxon>
    </lineage>
</organism>
<dbReference type="PROSITE" id="PS00802">
    <property type="entry name" value="TRANSKETOLASE_2"/>
    <property type="match status" value="1"/>
</dbReference>
<evidence type="ECO:0000256" key="10">
    <source>
        <dbReference type="NCBIfam" id="TIGR00232"/>
    </source>
</evidence>
<dbReference type="InterPro" id="IPR029061">
    <property type="entry name" value="THDP-binding"/>
</dbReference>
<keyword evidence="6 14" id="KW-0479">Metal-binding</keyword>
<dbReference type="PANTHER" id="PTHR43522:SF2">
    <property type="entry name" value="TRANSKETOLASE 1-RELATED"/>
    <property type="match status" value="1"/>
</dbReference>
<dbReference type="GO" id="GO:0005829">
    <property type="term" value="C:cytosol"/>
    <property type="evidence" value="ECO:0007669"/>
    <property type="project" value="TreeGrafter"/>
</dbReference>
<feature type="binding site" evidence="12">
    <location>
        <position position="495"/>
    </location>
    <ligand>
        <name>substrate</name>
    </ligand>
</feature>
<dbReference type="InterPro" id="IPR005475">
    <property type="entry name" value="Transketolase-like_Pyr-bd"/>
</dbReference>
<dbReference type="Pfam" id="PF02779">
    <property type="entry name" value="Transket_pyr"/>
    <property type="match status" value="1"/>
</dbReference>
<dbReference type="Pfam" id="PF00456">
    <property type="entry name" value="Transketolase_N"/>
    <property type="match status" value="1"/>
</dbReference>
<feature type="site" description="Important for catalytic activity" evidence="15">
    <location>
        <position position="31"/>
    </location>
</feature>
<comment type="similarity">
    <text evidence="1">Belongs to the transketolase family.</text>
</comment>
<dbReference type="SUPFAM" id="SSF52518">
    <property type="entry name" value="Thiamin diphosphate-binding fold (THDP-binding)"/>
    <property type="match status" value="2"/>
</dbReference>
<dbReference type="InterPro" id="IPR020826">
    <property type="entry name" value="Transketolase_BS"/>
</dbReference>
<dbReference type="FunFam" id="3.40.50.970:FF:000004">
    <property type="entry name" value="Transketolase"/>
    <property type="match status" value="1"/>
</dbReference>
<evidence type="ECO:0000256" key="13">
    <source>
        <dbReference type="PIRSR" id="PIRSR605478-3"/>
    </source>
</evidence>
<dbReference type="EC" id="2.2.1.1" evidence="3 10"/>
<feature type="binding site" evidence="12">
    <location>
        <position position="541"/>
    </location>
    <ligand>
        <name>substrate</name>
    </ligand>
</feature>